<dbReference type="SUPFAM" id="SSF47413">
    <property type="entry name" value="lambda repressor-like DNA-binding domains"/>
    <property type="match status" value="1"/>
</dbReference>
<name>A0A7U9Q344_9ACTN</name>
<accession>A0A7U9Q344</accession>
<dbReference type="CDD" id="cd00093">
    <property type="entry name" value="HTH_XRE"/>
    <property type="match status" value="1"/>
</dbReference>
<dbReference type="InterPro" id="IPR010982">
    <property type="entry name" value="Lambda_DNA-bd_dom_sf"/>
</dbReference>
<evidence type="ECO:0000256" key="1">
    <source>
        <dbReference type="SAM" id="MobiDB-lite"/>
    </source>
</evidence>
<dbReference type="Proteomes" id="UP000287830">
    <property type="component" value="Unassembled WGS sequence"/>
</dbReference>
<dbReference type="PROSITE" id="PS50943">
    <property type="entry name" value="HTH_CROC1"/>
    <property type="match status" value="1"/>
</dbReference>
<evidence type="ECO:0000313" key="4">
    <source>
        <dbReference type="Proteomes" id="UP000287830"/>
    </source>
</evidence>
<feature type="domain" description="HTH cro/C1-type" evidence="2">
    <location>
        <begin position="17"/>
        <end position="72"/>
    </location>
</feature>
<dbReference type="SMART" id="SM00530">
    <property type="entry name" value="HTH_XRE"/>
    <property type="match status" value="1"/>
</dbReference>
<proteinExistence type="predicted"/>
<dbReference type="Pfam" id="PF01381">
    <property type="entry name" value="HTH_3"/>
    <property type="match status" value="1"/>
</dbReference>
<feature type="region of interest" description="Disordered" evidence="1">
    <location>
        <begin position="74"/>
        <end position="99"/>
    </location>
</feature>
<evidence type="ECO:0000259" key="2">
    <source>
        <dbReference type="PROSITE" id="PS50943"/>
    </source>
</evidence>
<dbReference type="Gene3D" id="1.10.260.40">
    <property type="entry name" value="lambda repressor-like DNA-binding domains"/>
    <property type="match status" value="1"/>
</dbReference>
<dbReference type="InterPro" id="IPR001387">
    <property type="entry name" value="Cro/C1-type_HTH"/>
</dbReference>
<reference evidence="3 4" key="1">
    <citation type="submission" date="2018-11" db="EMBL/GenBank/DDBJ databases">
        <title>Whole genome sequence of Streptomyces chrestomyceticus NBRC 13444(T).</title>
        <authorList>
            <person name="Komaki H."/>
            <person name="Tamura T."/>
        </authorList>
    </citation>
    <scope>NUCLEOTIDE SEQUENCE [LARGE SCALE GENOMIC DNA]</scope>
    <source>
        <strain evidence="3 4">NBRC 13444</strain>
    </source>
</reference>
<organism evidence="3 4">
    <name type="scientific">Streptomyces chrestomyceticus JCM 4735</name>
    <dbReference type="NCBI Taxonomy" id="1306181"/>
    <lineage>
        <taxon>Bacteria</taxon>
        <taxon>Bacillati</taxon>
        <taxon>Actinomycetota</taxon>
        <taxon>Actinomycetes</taxon>
        <taxon>Kitasatosporales</taxon>
        <taxon>Streptomycetaceae</taxon>
        <taxon>Streptomyces</taxon>
    </lineage>
</organism>
<gene>
    <name evidence="3" type="ORF">OEIGOIKO_05844</name>
</gene>
<comment type="caution">
    <text evidence="3">The sequence shown here is derived from an EMBL/GenBank/DDBJ whole genome shotgun (WGS) entry which is preliminary data.</text>
</comment>
<dbReference type="EMBL" id="BHZC01000001">
    <property type="protein sequence ID" value="GCD38034.1"/>
    <property type="molecule type" value="Genomic_DNA"/>
</dbReference>
<evidence type="ECO:0000313" key="3">
    <source>
        <dbReference type="EMBL" id="GCD38034.1"/>
    </source>
</evidence>
<dbReference type="GO" id="GO:0003677">
    <property type="term" value="F:DNA binding"/>
    <property type="evidence" value="ECO:0007669"/>
    <property type="project" value="InterPro"/>
</dbReference>
<sequence length="169" mass="18404">MWARGYFLRVRSNGIAIRAIREAQNMSLPALARRAGIDRGYLSRLERGQIERPAEAKVQAIAAALTVPTAAITHEGADVPATEAKRKAPPTAETGGASSTALDELVHYKPEEVAANGWLPYTALTLRKKARAREIPHSRSGGRITFRLQHIREIAAMGETRPLSETKSA</sequence>
<protein>
    <recommendedName>
        <fullName evidence="2">HTH cro/C1-type domain-containing protein</fullName>
    </recommendedName>
</protein>
<dbReference type="AlphaFoldDB" id="A0A7U9Q344"/>